<evidence type="ECO:0000313" key="2">
    <source>
        <dbReference type="Proteomes" id="UP001163714"/>
    </source>
</evidence>
<reference evidence="1" key="1">
    <citation type="submission" date="2022-10" db="EMBL/GenBank/DDBJ databases">
        <title>Shewanella flava sp. nov, isolated from the estuary of the Fenhe River into the Yellow River.</title>
        <authorList>
            <person name="Li Y."/>
        </authorList>
    </citation>
    <scope>NUCLEOTIDE SEQUENCE</scope>
    <source>
        <strain evidence="1">FYR11-62</strain>
    </source>
</reference>
<accession>A0ABT3ICH6</accession>
<protein>
    <submittedName>
        <fullName evidence="1">Uncharacterized protein</fullName>
    </submittedName>
</protein>
<organism evidence="1 2">
    <name type="scientific">Shewanella subflava</name>
    <dbReference type="NCBI Taxonomy" id="2986476"/>
    <lineage>
        <taxon>Bacteria</taxon>
        <taxon>Pseudomonadati</taxon>
        <taxon>Pseudomonadota</taxon>
        <taxon>Gammaproteobacteria</taxon>
        <taxon>Alteromonadales</taxon>
        <taxon>Shewanellaceae</taxon>
        <taxon>Shewanella</taxon>
    </lineage>
</organism>
<dbReference type="Proteomes" id="UP001163714">
    <property type="component" value="Unassembled WGS sequence"/>
</dbReference>
<dbReference type="EMBL" id="JAPDMX010000030">
    <property type="protein sequence ID" value="MCW3173758.1"/>
    <property type="molecule type" value="Genomic_DNA"/>
</dbReference>
<dbReference type="RefSeq" id="WP_264728010.1">
    <property type="nucleotide sequence ID" value="NZ_JAPDMX010000030.1"/>
</dbReference>
<evidence type="ECO:0000313" key="1">
    <source>
        <dbReference type="EMBL" id="MCW3173758.1"/>
    </source>
</evidence>
<proteinExistence type="predicted"/>
<comment type="caution">
    <text evidence="1">The sequence shown here is derived from an EMBL/GenBank/DDBJ whole genome shotgun (WGS) entry which is preliminary data.</text>
</comment>
<name>A0ABT3ICH6_9GAMM</name>
<sequence length="61" mass="6711">MFNDLLRQQHAKIGLSIEAAEKANPFVAMTIAKKAAADSHELIGLLIEEVEKLMAANDARY</sequence>
<gene>
    <name evidence="1" type="ORF">OHT75_14855</name>
</gene>
<keyword evidence="2" id="KW-1185">Reference proteome</keyword>